<dbReference type="AlphaFoldDB" id="A0AA89CDZ0"/>
<comment type="caution">
    <text evidence="3">The sequence shown here is derived from an EMBL/GenBank/DDBJ whole genome shotgun (WGS) entry which is preliminary data.</text>
</comment>
<dbReference type="Proteomes" id="UP001186944">
    <property type="component" value="Unassembled WGS sequence"/>
</dbReference>
<dbReference type="InterPro" id="IPR007110">
    <property type="entry name" value="Ig-like_dom"/>
</dbReference>
<protein>
    <recommendedName>
        <fullName evidence="2">Ig-like domain-containing protein</fullName>
    </recommendedName>
</protein>
<dbReference type="PANTHER" id="PTHR45889">
    <property type="entry name" value="IG-LIKE DOMAIN-CONTAINING PROTEIN"/>
    <property type="match status" value="1"/>
</dbReference>
<name>A0AA89CDZ0_PINIB</name>
<proteinExistence type="predicted"/>
<accession>A0AA89CDZ0</accession>
<gene>
    <name evidence="3" type="ORF">FSP39_011846</name>
</gene>
<evidence type="ECO:0000259" key="2">
    <source>
        <dbReference type="PROSITE" id="PS50835"/>
    </source>
</evidence>
<dbReference type="PROSITE" id="PS50835">
    <property type="entry name" value="IG_LIKE"/>
    <property type="match status" value="2"/>
</dbReference>
<dbReference type="InterPro" id="IPR013162">
    <property type="entry name" value="CD80_C2-set"/>
</dbReference>
<dbReference type="InterPro" id="IPR013783">
    <property type="entry name" value="Ig-like_fold"/>
</dbReference>
<evidence type="ECO:0000256" key="1">
    <source>
        <dbReference type="ARBA" id="ARBA00023157"/>
    </source>
</evidence>
<evidence type="ECO:0000313" key="3">
    <source>
        <dbReference type="EMBL" id="KAK3108611.1"/>
    </source>
</evidence>
<dbReference type="EMBL" id="VSWD01000001">
    <property type="protein sequence ID" value="KAK3108611.1"/>
    <property type="molecule type" value="Genomic_DNA"/>
</dbReference>
<dbReference type="CDD" id="cd00096">
    <property type="entry name" value="Ig"/>
    <property type="match status" value="1"/>
</dbReference>
<reference evidence="3" key="1">
    <citation type="submission" date="2019-08" db="EMBL/GenBank/DDBJ databases">
        <title>The improved chromosome-level genome for the pearl oyster Pinctada fucata martensii using PacBio sequencing and Hi-C.</title>
        <authorList>
            <person name="Zheng Z."/>
        </authorList>
    </citation>
    <scope>NUCLEOTIDE SEQUENCE</scope>
    <source>
        <strain evidence="3">ZZ-2019</strain>
        <tissue evidence="3">Adductor muscle</tissue>
    </source>
</reference>
<dbReference type="Pfam" id="PF08205">
    <property type="entry name" value="C2-set_2"/>
    <property type="match status" value="1"/>
</dbReference>
<organism evidence="3 4">
    <name type="scientific">Pinctada imbricata</name>
    <name type="common">Atlantic pearl-oyster</name>
    <name type="synonym">Pinctada martensii</name>
    <dbReference type="NCBI Taxonomy" id="66713"/>
    <lineage>
        <taxon>Eukaryota</taxon>
        <taxon>Metazoa</taxon>
        <taxon>Spiralia</taxon>
        <taxon>Lophotrochozoa</taxon>
        <taxon>Mollusca</taxon>
        <taxon>Bivalvia</taxon>
        <taxon>Autobranchia</taxon>
        <taxon>Pteriomorphia</taxon>
        <taxon>Pterioida</taxon>
        <taxon>Pterioidea</taxon>
        <taxon>Pteriidae</taxon>
        <taxon>Pinctada</taxon>
    </lineage>
</organism>
<dbReference type="PANTHER" id="PTHR45889:SF8">
    <property type="entry name" value="IG-LIKE DOMAIN-CONTAINING PROTEIN"/>
    <property type="match status" value="1"/>
</dbReference>
<dbReference type="InterPro" id="IPR036179">
    <property type="entry name" value="Ig-like_dom_sf"/>
</dbReference>
<feature type="domain" description="Ig-like" evidence="2">
    <location>
        <begin position="16"/>
        <end position="157"/>
    </location>
</feature>
<sequence length="479" mass="52877">MTGPVQTSLEKTGPRPPVLSEWLCTILASDELAIEISAPATVLVGQTNFDIRCKYSFTTGTDVSVTSIELQKEWPRGSDVFQTIAIFFPPDGAEPTFSSSDVASRIESRATLTKPYNESLSATITYSVTECEDEGRYKCSAHYHSSSGAGTIYNSVYMKTVAKAKAPYAAPVLSVTGGLIENEIVEFTCKADVGKPAGKIHWWLYSANKSVPLNLTSIAINTPIPVQNPGICDTNIVSTLPFHANKDDNNAKLRCSVDQELLTRPTGQLQDIGYKETGSITVFYAVRKPEVTKVPDKLEYNVNTSLISMKCSTFGNPNPFLTDDDERGKVTWYFKRSINSQEIFATRVPNIHITKREVKVNNLNESQAGIYICEVQNSFKGNTYVQRTEVQIKMAKPNKIVTTPATPERNHEYLIPTKFHDNLRKKGTSQSSFQGTVTNGAPPGIKIEVSIDEAIMALGRKNDGTRKDVITHDRTTIMH</sequence>
<feature type="domain" description="Ig-like" evidence="2">
    <location>
        <begin position="289"/>
        <end position="391"/>
    </location>
</feature>
<keyword evidence="1" id="KW-1015">Disulfide bond</keyword>
<keyword evidence="4" id="KW-1185">Reference proteome</keyword>
<dbReference type="SUPFAM" id="SSF48726">
    <property type="entry name" value="Immunoglobulin"/>
    <property type="match status" value="1"/>
</dbReference>
<dbReference type="Gene3D" id="2.60.40.10">
    <property type="entry name" value="Immunoglobulins"/>
    <property type="match status" value="3"/>
</dbReference>
<evidence type="ECO:0000313" key="4">
    <source>
        <dbReference type="Proteomes" id="UP001186944"/>
    </source>
</evidence>